<reference evidence="5" key="1">
    <citation type="journal article" date="2020" name="Stud. Mycol.">
        <title>101 Dothideomycetes genomes: a test case for predicting lifestyles and emergence of pathogens.</title>
        <authorList>
            <person name="Haridas S."/>
            <person name="Albert R."/>
            <person name="Binder M."/>
            <person name="Bloem J."/>
            <person name="Labutti K."/>
            <person name="Salamov A."/>
            <person name="Andreopoulos B."/>
            <person name="Baker S."/>
            <person name="Barry K."/>
            <person name="Bills G."/>
            <person name="Bluhm B."/>
            <person name="Cannon C."/>
            <person name="Castanera R."/>
            <person name="Culley D."/>
            <person name="Daum C."/>
            <person name="Ezra D."/>
            <person name="Gonzalez J."/>
            <person name="Henrissat B."/>
            <person name="Kuo A."/>
            <person name="Liang C."/>
            <person name="Lipzen A."/>
            <person name="Lutzoni F."/>
            <person name="Magnuson J."/>
            <person name="Mondo S."/>
            <person name="Nolan M."/>
            <person name="Ohm R."/>
            <person name="Pangilinan J."/>
            <person name="Park H.-J."/>
            <person name="Ramirez L."/>
            <person name="Alfaro M."/>
            <person name="Sun H."/>
            <person name="Tritt A."/>
            <person name="Yoshinaga Y."/>
            <person name="Zwiers L.-H."/>
            <person name="Turgeon B."/>
            <person name="Goodwin S."/>
            <person name="Spatafora J."/>
            <person name="Crous P."/>
            <person name="Grigoriev I."/>
        </authorList>
    </citation>
    <scope>NUCLEOTIDE SEQUENCE</scope>
    <source>
        <strain evidence="5">CBS 379.55</strain>
    </source>
</reference>
<dbReference type="FunFam" id="3.20.20.70:FF:000222">
    <property type="entry name" value="Raffinose synthase Sip1 protein"/>
    <property type="match status" value="1"/>
</dbReference>
<dbReference type="AlphaFoldDB" id="A0A6A6JBP0"/>
<comment type="catalytic activity">
    <reaction evidence="4">
        <text>alpha-D-galactosyl-(1-&gt;3)-1D-myo-inositol + sucrose = raffinose + myo-inositol</text>
        <dbReference type="Rhea" id="RHEA:20161"/>
        <dbReference type="ChEBI" id="CHEBI:16634"/>
        <dbReference type="ChEBI" id="CHEBI:17268"/>
        <dbReference type="ChEBI" id="CHEBI:17505"/>
        <dbReference type="ChEBI" id="CHEBI:17992"/>
        <dbReference type="EC" id="2.4.1.82"/>
    </reaction>
</comment>
<keyword evidence="6" id="KW-1185">Reference proteome</keyword>
<evidence type="ECO:0000256" key="2">
    <source>
        <dbReference type="ARBA" id="ARBA00007240"/>
    </source>
</evidence>
<dbReference type="GO" id="GO:0047274">
    <property type="term" value="F:galactinol-sucrose galactosyltransferase activity"/>
    <property type="evidence" value="ECO:0007669"/>
    <property type="project" value="UniProtKB-EC"/>
</dbReference>
<name>A0A6A6JBP0_WESOR</name>
<dbReference type="PANTHER" id="PTHR31268:SF32">
    <property type="entry name" value="GALACTINOL--SUCROSE GALACTOSYLTRANSFERASE 2-RELATED"/>
    <property type="match status" value="1"/>
</dbReference>
<accession>A0A6A6JBP0</accession>
<protein>
    <submittedName>
        <fullName evidence="5">Glycoside hydrolase</fullName>
    </submittedName>
</protein>
<evidence type="ECO:0000256" key="4">
    <source>
        <dbReference type="ARBA" id="ARBA00049426"/>
    </source>
</evidence>
<dbReference type="Proteomes" id="UP000800097">
    <property type="component" value="Unassembled WGS sequence"/>
</dbReference>
<proteinExistence type="inferred from homology"/>
<comment type="similarity">
    <text evidence="2">Belongs to the glycosyl hydrolases 36 family.</text>
</comment>
<comment type="catalytic activity">
    <reaction evidence="1">
        <text>Hydrolysis of terminal, non-reducing alpha-D-galactose residues in alpha-D-galactosides, including galactose oligosaccharides, galactomannans and galactolipids.</text>
        <dbReference type="EC" id="3.2.1.22"/>
    </reaction>
</comment>
<dbReference type="GO" id="GO:0004557">
    <property type="term" value="F:alpha-galactosidase activity"/>
    <property type="evidence" value="ECO:0007669"/>
    <property type="project" value="UniProtKB-EC"/>
</dbReference>
<evidence type="ECO:0000256" key="3">
    <source>
        <dbReference type="ARBA" id="ARBA00023277"/>
    </source>
</evidence>
<keyword evidence="3" id="KW-0119">Carbohydrate metabolism</keyword>
<dbReference type="OrthoDB" id="4664297at2759"/>
<dbReference type="Pfam" id="PF05691">
    <property type="entry name" value="Raffinose_syn"/>
    <property type="match status" value="1"/>
</dbReference>
<evidence type="ECO:0000256" key="1">
    <source>
        <dbReference type="ARBA" id="ARBA00001255"/>
    </source>
</evidence>
<keyword evidence="5" id="KW-0378">Hydrolase</keyword>
<dbReference type="GeneID" id="54554322"/>
<gene>
    <name evidence="5" type="ORF">EI97DRAFT_460866</name>
</gene>
<dbReference type="RefSeq" id="XP_033651216.1">
    <property type="nucleotide sequence ID" value="XM_033801147.1"/>
</dbReference>
<dbReference type="PANTHER" id="PTHR31268">
    <property type="match status" value="1"/>
</dbReference>
<dbReference type="EMBL" id="ML986508">
    <property type="protein sequence ID" value="KAF2273677.1"/>
    <property type="molecule type" value="Genomic_DNA"/>
</dbReference>
<organism evidence="5 6">
    <name type="scientific">Westerdykella ornata</name>
    <dbReference type="NCBI Taxonomy" id="318751"/>
    <lineage>
        <taxon>Eukaryota</taxon>
        <taxon>Fungi</taxon>
        <taxon>Dikarya</taxon>
        <taxon>Ascomycota</taxon>
        <taxon>Pezizomycotina</taxon>
        <taxon>Dothideomycetes</taxon>
        <taxon>Pleosporomycetidae</taxon>
        <taxon>Pleosporales</taxon>
        <taxon>Sporormiaceae</taxon>
        <taxon>Westerdykella</taxon>
    </lineage>
</organism>
<dbReference type="InterPro" id="IPR017853">
    <property type="entry name" value="GH"/>
</dbReference>
<sequence>MTVRTYESDMQHQWYVGELHGLPTHGRRVSFTVTFRASQDDAWKWSNEQFSTSDGHIIYQTPDLPSENLGHYVDGLPTYLDIQKQSSDTPGTLVWSVDSPVQAASGTTSGHSRNKLGLPTDFSRWFALVRLWSPWLAPRQGKGEFRVDKEAILATFERNDGTHLAILAVSGVDDVLTTLHHDGSGNVVIDSRNDAEQDGVARLVAAVANDLESAVAAVIYYARRIVLKYEASSGELAAELKALHDGVKPEWLENWFDGLAYCTWNGLGQDLTERKIFDALDSLKRNDINITSLIIDDNWQSLNNGGDQQFSKGWMEFEATKTGFPRGLQATVRDIRAKYRNIKHVAVWHALLGYWGGIAPEGKIAQEYKTTWVKRKNGVSGGKMLVVAQEDNARLYNDFYQFLNSAGVDSVKTDAQFFLDELYDPKDRRSLTRTYQDVWSINQLRYFSGKAISCMSQTPQIMFHSQLPPNKPRILLRNSDDFFPDVPASHPWHIFCNAHNAIFTQHLNILPDWDMFQTGHSYGLYHAAARCVSGGPIYITDKPGHHDVGLIRQMTGNTPRGDSVIFRPHTVGKTTAVYNSYDDPVLLKVSTYVGMARTGVSVLGIFNCTQNVLSELISLNQFPGAEEGAYVVRSHTTGQLTNPSTADSQASFIHLELPVQGWEILSAFPVRTFELGRKHPGKGLTTISVANLGLLGKMTGAAAIVNYSSYIERSSGRLRIWTSLKALGTYGIYISDLPKRSLEDDFMALIFGRPIPLDCISINDICAEILEIDTERAWKETGANAGWSNEVAVEVVIR</sequence>
<dbReference type="InterPro" id="IPR013785">
    <property type="entry name" value="Aldolase_TIM"/>
</dbReference>
<dbReference type="SUPFAM" id="SSF51445">
    <property type="entry name" value="(Trans)glycosidases"/>
    <property type="match status" value="1"/>
</dbReference>
<evidence type="ECO:0000313" key="6">
    <source>
        <dbReference type="Proteomes" id="UP000800097"/>
    </source>
</evidence>
<dbReference type="InterPro" id="IPR008811">
    <property type="entry name" value="Glycosyl_hydrolases_36"/>
</dbReference>
<dbReference type="Gene3D" id="3.20.20.70">
    <property type="entry name" value="Aldolase class I"/>
    <property type="match status" value="1"/>
</dbReference>
<evidence type="ECO:0000313" key="5">
    <source>
        <dbReference type="EMBL" id="KAF2273677.1"/>
    </source>
</evidence>